<dbReference type="Proteomes" id="UP001568358">
    <property type="component" value="Unassembled WGS sequence"/>
</dbReference>
<keyword evidence="4" id="KW-1185">Reference proteome</keyword>
<evidence type="ECO:0000313" key="3">
    <source>
        <dbReference type="Proteomes" id="UP000184001"/>
    </source>
</evidence>
<protein>
    <submittedName>
        <fullName evidence="2">Uncharacterized protein</fullName>
    </submittedName>
</protein>
<comment type="caution">
    <text evidence="2">The sequence shown here is derived from an EMBL/GenBank/DDBJ whole genome shotgun (WGS) entry which is preliminary data.</text>
</comment>
<name>A0A8G2FI94_9BACT</name>
<dbReference type="AlphaFoldDB" id="A0A8G2FI94"/>
<dbReference type="EMBL" id="JBFSOO010000009">
    <property type="protein sequence ID" value="MEZ6854244.1"/>
    <property type="molecule type" value="Genomic_DNA"/>
</dbReference>
<dbReference type="EMBL" id="FQZR01000004">
    <property type="protein sequence ID" value="SHJ28651.1"/>
    <property type="molecule type" value="Genomic_DNA"/>
</dbReference>
<evidence type="ECO:0000313" key="4">
    <source>
        <dbReference type="Proteomes" id="UP001568358"/>
    </source>
</evidence>
<accession>A0A8G2FI94</accession>
<reference evidence="1 4" key="2">
    <citation type="submission" date="2024-07" db="EMBL/GenBank/DDBJ databases">
        <title>Active virus-host system and metabolic interactions in a Lokiarchaeon culture.</title>
        <authorList>
            <person name="Ponce Toledo R.I."/>
            <person name="Rodrigues Oliveira T."/>
            <person name="Schleper C."/>
        </authorList>
    </citation>
    <scope>NUCLEOTIDE SEQUENCE [LARGE SCALE GENOMIC DNA]</scope>
    <source>
        <strain evidence="1 4">B35</strain>
    </source>
</reference>
<sequence>MIFNSLKIHTYPRVPNHKKVTPWIYYVTTYAFENITPGIIGWWASGDDSDAYKNGAGRMPFVNAGWLISSYGFDDVYANESGQRFADATGKVAAGIVLEDITYIDWMTQQLKVIGIWGTNDASIVKNGHLENPTSNIAKYLTDKDFALEVNYEGTINLHEQLKLIPSVAYIHLDLDESTWGILNIEDAWRIALVTEYTY</sequence>
<dbReference type="Proteomes" id="UP000184001">
    <property type="component" value="Unassembled WGS sequence"/>
</dbReference>
<dbReference type="RefSeq" id="WP_020000141.1">
    <property type="nucleotide sequence ID" value="NZ_CP192219.1"/>
</dbReference>
<organism evidence="2 3">
    <name type="scientific">Halodesulfovibrio aestuarii</name>
    <dbReference type="NCBI Taxonomy" id="126333"/>
    <lineage>
        <taxon>Bacteria</taxon>
        <taxon>Pseudomonadati</taxon>
        <taxon>Thermodesulfobacteriota</taxon>
        <taxon>Desulfovibrionia</taxon>
        <taxon>Desulfovibrionales</taxon>
        <taxon>Desulfovibrionaceae</taxon>
        <taxon>Halodesulfovibrio</taxon>
    </lineage>
</organism>
<evidence type="ECO:0000313" key="1">
    <source>
        <dbReference type="EMBL" id="MEZ6854244.1"/>
    </source>
</evidence>
<reference evidence="2 3" key="1">
    <citation type="submission" date="2016-11" db="EMBL/GenBank/DDBJ databases">
        <authorList>
            <person name="Varghese N."/>
            <person name="Submissions S."/>
        </authorList>
    </citation>
    <scope>NUCLEOTIDE SEQUENCE [LARGE SCALE GENOMIC DNA]</scope>
    <source>
        <strain evidence="2 3">DSM 17919</strain>
    </source>
</reference>
<evidence type="ECO:0000313" key="2">
    <source>
        <dbReference type="EMBL" id="SHJ28651.1"/>
    </source>
</evidence>
<gene>
    <name evidence="1" type="ORF">AB2Z07_12015</name>
    <name evidence="2" type="ORF">SAMN05660830_02077</name>
</gene>
<proteinExistence type="predicted"/>